<dbReference type="Proteomes" id="UP000291301">
    <property type="component" value="Unassembled WGS sequence"/>
</dbReference>
<reference evidence="2 3" key="1">
    <citation type="journal article" date="2015" name="Antonie Van Leeuwenhoek">
        <title>Oricola cellulosilytica gen. nov., sp. nov., a cellulose-degrading bacterium of the family Phyllobacteriaceae isolated from surface seashore water, and emended descriptions of Mesorhizobium loti and Phyllobacterium myrsinacearum.</title>
        <authorList>
            <person name="Hameed A."/>
            <person name="Shahina M."/>
            <person name="Lai W.A."/>
            <person name="Lin S.Y."/>
            <person name="Young L.S."/>
            <person name="Liu Y.C."/>
            <person name="Hsu Y.H."/>
            <person name="Young C.C."/>
        </authorList>
    </citation>
    <scope>NUCLEOTIDE SEQUENCE [LARGE SCALE GENOMIC DNA]</scope>
    <source>
        <strain evidence="2 3">KCTC 52183</strain>
    </source>
</reference>
<dbReference type="RefSeq" id="WP_131569630.1">
    <property type="nucleotide sequence ID" value="NZ_JAINFK010000006.1"/>
</dbReference>
<evidence type="ECO:0000313" key="2">
    <source>
        <dbReference type="EMBL" id="TCD13410.1"/>
    </source>
</evidence>
<keyword evidence="3" id="KW-1185">Reference proteome</keyword>
<dbReference type="AlphaFoldDB" id="A0A4R0PB06"/>
<evidence type="ECO:0000313" key="3">
    <source>
        <dbReference type="Proteomes" id="UP000291301"/>
    </source>
</evidence>
<feature type="chain" id="PRO_5020317374" evidence="1">
    <location>
        <begin position="21"/>
        <end position="121"/>
    </location>
</feature>
<evidence type="ECO:0000256" key="1">
    <source>
        <dbReference type="SAM" id="SignalP"/>
    </source>
</evidence>
<name>A0A4R0PB06_9HYPH</name>
<proteinExistence type="predicted"/>
<organism evidence="2 3">
    <name type="scientific">Oricola cellulosilytica</name>
    <dbReference type="NCBI Taxonomy" id="1429082"/>
    <lineage>
        <taxon>Bacteria</taxon>
        <taxon>Pseudomonadati</taxon>
        <taxon>Pseudomonadota</taxon>
        <taxon>Alphaproteobacteria</taxon>
        <taxon>Hyphomicrobiales</taxon>
        <taxon>Ahrensiaceae</taxon>
        <taxon>Oricola</taxon>
    </lineage>
</organism>
<dbReference type="EMBL" id="SJST01000005">
    <property type="protein sequence ID" value="TCD13410.1"/>
    <property type="molecule type" value="Genomic_DNA"/>
</dbReference>
<feature type="signal peptide" evidence="1">
    <location>
        <begin position="1"/>
        <end position="20"/>
    </location>
</feature>
<accession>A0A4R0PB06</accession>
<comment type="caution">
    <text evidence="2">The sequence shown here is derived from an EMBL/GenBank/DDBJ whole genome shotgun (WGS) entry which is preliminary data.</text>
</comment>
<protein>
    <submittedName>
        <fullName evidence="2">Uncharacterized protein</fullName>
    </submittedName>
</protein>
<keyword evidence="1" id="KW-0732">Signal</keyword>
<gene>
    <name evidence="2" type="ORF">E0D97_13075</name>
</gene>
<sequence length="121" mass="12765">MKRLTVALLMIVLVAGQAMAQSRLAADLATARDTSGPLAATGAETAASETTKRRACLRKVVVRKVDDGYGKLSAIVCATDKSLVSENHTAIAPFQTGPTRRGLASRLPQRYTGAVFRPPIA</sequence>